<evidence type="ECO:0000313" key="4">
    <source>
        <dbReference type="Proteomes" id="UP000653472"/>
    </source>
</evidence>
<dbReference type="InterPro" id="IPR011008">
    <property type="entry name" value="Dimeric_a/b-barrel"/>
</dbReference>
<keyword evidence="4" id="KW-1185">Reference proteome</keyword>
<feature type="signal peptide" evidence="1">
    <location>
        <begin position="1"/>
        <end position="22"/>
    </location>
</feature>
<dbReference type="GO" id="GO:0004497">
    <property type="term" value="F:monooxygenase activity"/>
    <property type="evidence" value="ECO:0007669"/>
    <property type="project" value="UniProtKB-KW"/>
</dbReference>
<feature type="domain" description="ABM" evidence="2">
    <location>
        <begin position="29"/>
        <end position="118"/>
    </location>
</feature>
<dbReference type="Pfam" id="PF03992">
    <property type="entry name" value="ABM"/>
    <property type="match status" value="1"/>
</dbReference>
<comment type="caution">
    <text evidence="3">The sequence shown here is derived from an EMBL/GenBank/DDBJ whole genome shotgun (WGS) entry which is preliminary data.</text>
</comment>
<keyword evidence="3" id="KW-0503">Monooxygenase</keyword>
<feature type="chain" id="PRO_5037822661" evidence="1">
    <location>
        <begin position="23"/>
        <end position="124"/>
    </location>
</feature>
<dbReference type="EMBL" id="JAAVXB010000002">
    <property type="protein sequence ID" value="NKF21776.1"/>
    <property type="molecule type" value="Genomic_DNA"/>
</dbReference>
<dbReference type="PROSITE" id="PS51725">
    <property type="entry name" value="ABM"/>
    <property type="match status" value="1"/>
</dbReference>
<evidence type="ECO:0000313" key="3">
    <source>
        <dbReference type="EMBL" id="NKF21776.1"/>
    </source>
</evidence>
<dbReference type="AlphaFoldDB" id="A0A969W6W7"/>
<gene>
    <name evidence="3" type="ORF">G7Y82_05555</name>
</gene>
<evidence type="ECO:0000256" key="1">
    <source>
        <dbReference type="SAM" id="SignalP"/>
    </source>
</evidence>
<dbReference type="SUPFAM" id="SSF54909">
    <property type="entry name" value="Dimeric alpha+beta barrel"/>
    <property type="match status" value="1"/>
</dbReference>
<dbReference type="RefSeq" id="WP_168147012.1">
    <property type="nucleotide sequence ID" value="NZ_JAAVXB010000002.1"/>
</dbReference>
<sequence>MSAVIASPLLPPLLSPATPAAAAAAEPLFIVVSEFAVDPAHQQAFIDDMAAAVERHYRPQPGFVAAKLYASDDGGRLVIDAQWRSEAAWTQVFRNDDVPPPTREIVHRYGAQPQNYRLAHRIGG</sequence>
<reference evidence="3" key="1">
    <citation type="submission" date="2020-03" db="EMBL/GenBank/DDBJ databases">
        <title>Solimonas marina sp. nov., isolated from deep seawater of the Pacific Ocean.</title>
        <authorList>
            <person name="Liu X."/>
            <person name="Lai Q."/>
            <person name="Sun F."/>
            <person name="Gai Y."/>
            <person name="Li G."/>
            <person name="Shao Z."/>
        </authorList>
    </citation>
    <scope>NUCLEOTIDE SEQUENCE</scope>
    <source>
        <strain evidence="3">C16B3</strain>
    </source>
</reference>
<proteinExistence type="predicted"/>
<dbReference type="Proteomes" id="UP000653472">
    <property type="component" value="Unassembled WGS sequence"/>
</dbReference>
<protein>
    <submittedName>
        <fullName evidence="3">Antibiotic biosynthesis monooxygenase</fullName>
    </submittedName>
</protein>
<evidence type="ECO:0000259" key="2">
    <source>
        <dbReference type="PROSITE" id="PS51725"/>
    </source>
</evidence>
<dbReference type="InterPro" id="IPR007138">
    <property type="entry name" value="ABM_dom"/>
</dbReference>
<keyword evidence="1" id="KW-0732">Signal</keyword>
<organism evidence="3 4">
    <name type="scientific">Solimonas marina</name>
    <dbReference type="NCBI Taxonomy" id="2714601"/>
    <lineage>
        <taxon>Bacteria</taxon>
        <taxon>Pseudomonadati</taxon>
        <taxon>Pseudomonadota</taxon>
        <taxon>Gammaproteobacteria</taxon>
        <taxon>Nevskiales</taxon>
        <taxon>Nevskiaceae</taxon>
        <taxon>Solimonas</taxon>
    </lineage>
</organism>
<keyword evidence="3" id="KW-0560">Oxidoreductase</keyword>
<accession>A0A969W6W7</accession>
<name>A0A969W6W7_9GAMM</name>
<dbReference type="Gene3D" id="3.30.70.100">
    <property type="match status" value="1"/>
</dbReference>